<feature type="domain" description="ChrB N-terminal" evidence="2">
    <location>
        <begin position="45"/>
        <end position="189"/>
    </location>
</feature>
<dbReference type="Proteomes" id="UP000315439">
    <property type="component" value="Unassembled WGS sequence"/>
</dbReference>
<proteinExistence type="predicted"/>
<evidence type="ECO:0000259" key="1">
    <source>
        <dbReference type="Pfam" id="PF09828"/>
    </source>
</evidence>
<evidence type="ECO:0000313" key="3">
    <source>
        <dbReference type="EMBL" id="TQV88031.1"/>
    </source>
</evidence>
<keyword evidence="4" id="KW-1185">Reference proteome</keyword>
<name>A0A545UEX5_9GAMM</name>
<comment type="caution">
    <text evidence="3">The sequence shown here is derived from an EMBL/GenBank/DDBJ whole genome shotgun (WGS) entry which is preliminary data.</text>
</comment>
<dbReference type="Pfam" id="PF20229">
    <property type="entry name" value="ChrB_N"/>
    <property type="match status" value="1"/>
</dbReference>
<protein>
    <submittedName>
        <fullName evidence="3">Chromate resistance protein</fullName>
    </submittedName>
</protein>
<gene>
    <name evidence="3" type="ORF">FLL46_09480</name>
</gene>
<dbReference type="EMBL" id="VIKS01000005">
    <property type="protein sequence ID" value="TQV88031.1"/>
    <property type="molecule type" value="Genomic_DNA"/>
</dbReference>
<dbReference type="InterPro" id="IPR018634">
    <property type="entry name" value="ChrB_C"/>
</dbReference>
<dbReference type="InterPro" id="IPR046858">
    <property type="entry name" value="ChrB_N"/>
</dbReference>
<dbReference type="AlphaFoldDB" id="A0A545UEX5"/>
<sequence length="349" mass="40929">MLQLLHYYSYCCYRCNFMGSKENEEMLRSWLVLIHHFPQEPGSLRVKIWRRLQSIGAVAIKNSMYVLPLNEECREDFEWILRELTSSNAEGAILESRFVDGLNDQQIIAIFDEARNQDYSKISEEMAEFKKSLPSELLDDGAQLKDAKNRLARFRKRLIEIEKIDFFGADKREPVKKLYRELTNYVNKVSEKPEAGTEIMQAFNIEDYQSKIWVTRTNVHVDRIASAWLIRRWIDADATFKFTSDKKYSPKAQEIRFDMYEAEFTHEGDKCTFEVLIERLKLHDSALQRIGEIVHDIDLKEDKYGHEETTGIAYLLSGIAAGIDDDELRIKRGEAMFDDLYQFSQKQAE</sequence>
<feature type="domain" description="ChrB C-terminal" evidence="1">
    <location>
        <begin position="213"/>
        <end position="343"/>
    </location>
</feature>
<evidence type="ECO:0000259" key="2">
    <source>
        <dbReference type="Pfam" id="PF20229"/>
    </source>
</evidence>
<dbReference type="Pfam" id="PF09828">
    <property type="entry name" value="ChrB_C"/>
    <property type="match status" value="1"/>
</dbReference>
<reference evidence="3 4" key="1">
    <citation type="submission" date="2019-07" db="EMBL/GenBank/DDBJ databases">
        <title>Draft genome for Aliikangiella sp. M105.</title>
        <authorList>
            <person name="Wang G."/>
        </authorList>
    </citation>
    <scope>NUCLEOTIDE SEQUENCE [LARGE SCALE GENOMIC DNA]</scope>
    <source>
        <strain evidence="3 4">M105</strain>
    </source>
</reference>
<dbReference type="OrthoDB" id="6605953at2"/>
<accession>A0A545UEX5</accession>
<organism evidence="3 4">
    <name type="scientific">Aliikangiella coralliicola</name>
    <dbReference type="NCBI Taxonomy" id="2592383"/>
    <lineage>
        <taxon>Bacteria</taxon>
        <taxon>Pseudomonadati</taxon>
        <taxon>Pseudomonadota</taxon>
        <taxon>Gammaproteobacteria</taxon>
        <taxon>Oceanospirillales</taxon>
        <taxon>Pleioneaceae</taxon>
        <taxon>Aliikangiella</taxon>
    </lineage>
</organism>
<evidence type="ECO:0000313" key="4">
    <source>
        <dbReference type="Proteomes" id="UP000315439"/>
    </source>
</evidence>